<dbReference type="FunCoup" id="A0A0D2ACK9">
    <property type="interactions" value="14"/>
</dbReference>
<dbReference type="Pfam" id="PF20826">
    <property type="entry name" value="PHD_5"/>
    <property type="match status" value="1"/>
</dbReference>
<dbReference type="RefSeq" id="XP_016214094.1">
    <property type="nucleotide sequence ID" value="XM_016357892.1"/>
</dbReference>
<dbReference type="PROSITE" id="PS51321">
    <property type="entry name" value="TFIIS_CENTRAL"/>
    <property type="match status" value="1"/>
</dbReference>
<dbReference type="AlphaFoldDB" id="A0A0D2ACK9"/>
<feature type="compositionally biased region" description="Low complexity" evidence="7">
    <location>
        <begin position="206"/>
        <end position="221"/>
    </location>
</feature>
<dbReference type="SMART" id="SM00249">
    <property type="entry name" value="PHD"/>
    <property type="match status" value="1"/>
</dbReference>
<dbReference type="InterPro" id="IPR012921">
    <property type="entry name" value="SPOC_C"/>
</dbReference>
<feature type="region of interest" description="Disordered" evidence="7">
    <location>
        <begin position="397"/>
        <end position="516"/>
    </location>
</feature>
<dbReference type="VEuPathDB" id="FungiDB:PV09_04532"/>
<comment type="similarity">
    <text evidence="2">Belongs to the BYE1 family.</text>
</comment>
<keyword evidence="4" id="KW-0479">Metal-binding</keyword>
<evidence type="ECO:0000313" key="10">
    <source>
        <dbReference type="Proteomes" id="UP000053259"/>
    </source>
</evidence>
<feature type="region of interest" description="Disordered" evidence="7">
    <location>
        <begin position="137"/>
        <end position="186"/>
    </location>
</feature>
<dbReference type="GO" id="GO:0031564">
    <property type="term" value="P:transcription antitermination"/>
    <property type="evidence" value="ECO:0007669"/>
    <property type="project" value="TreeGrafter"/>
</dbReference>
<dbReference type="SUPFAM" id="SSF57903">
    <property type="entry name" value="FYVE/PHD zinc finger"/>
    <property type="match status" value="1"/>
</dbReference>
<dbReference type="InterPro" id="IPR055499">
    <property type="entry name" value="DUF7071"/>
</dbReference>
<feature type="compositionally biased region" description="Basic residues" evidence="7">
    <location>
        <begin position="149"/>
        <end position="159"/>
    </location>
</feature>
<protein>
    <recommendedName>
        <fullName evidence="3">Transcription factor BYE1</fullName>
    </recommendedName>
</protein>
<keyword evidence="5" id="KW-0863">Zinc-finger</keyword>
<dbReference type="Pfam" id="PF07500">
    <property type="entry name" value="TFIIS_M"/>
    <property type="match status" value="1"/>
</dbReference>
<evidence type="ECO:0000256" key="4">
    <source>
        <dbReference type="ARBA" id="ARBA00022723"/>
    </source>
</evidence>
<feature type="region of interest" description="Disordered" evidence="7">
    <location>
        <begin position="702"/>
        <end position="728"/>
    </location>
</feature>
<dbReference type="InterPro" id="IPR001965">
    <property type="entry name" value="Znf_PHD"/>
</dbReference>
<dbReference type="SMART" id="SM00510">
    <property type="entry name" value="TFS2M"/>
    <property type="match status" value="1"/>
</dbReference>
<dbReference type="CDD" id="cd21538">
    <property type="entry name" value="SPOC_TFIIS"/>
    <property type="match status" value="1"/>
</dbReference>
<dbReference type="GO" id="GO:0000977">
    <property type="term" value="F:RNA polymerase II transcription regulatory region sequence-specific DNA binding"/>
    <property type="evidence" value="ECO:0007669"/>
    <property type="project" value="TreeGrafter"/>
</dbReference>
<dbReference type="PROSITE" id="PS01359">
    <property type="entry name" value="ZF_PHD_1"/>
    <property type="match status" value="1"/>
</dbReference>
<evidence type="ECO:0000256" key="2">
    <source>
        <dbReference type="ARBA" id="ARBA00011050"/>
    </source>
</evidence>
<dbReference type="InterPro" id="IPR013083">
    <property type="entry name" value="Znf_RING/FYVE/PHD"/>
</dbReference>
<feature type="compositionally biased region" description="Low complexity" evidence="7">
    <location>
        <begin position="711"/>
        <end position="725"/>
    </location>
</feature>
<dbReference type="Pfam" id="PF07744">
    <property type="entry name" value="SPOC"/>
    <property type="match status" value="1"/>
</dbReference>
<dbReference type="PANTHER" id="PTHR11477:SF11">
    <property type="entry name" value="TRANSCRIPTION FACTOR BYE1"/>
    <property type="match status" value="1"/>
</dbReference>
<dbReference type="Proteomes" id="UP000053259">
    <property type="component" value="Unassembled WGS sequence"/>
</dbReference>
<dbReference type="Gene3D" id="3.30.40.10">
    <property type="entry name" value="Zinc/RING finger domain, C3HC4 (zinc finger)"/>
    <property type="match status" value="1"/>
</dbReference>
<dbReference type="GO" id="GO:0006368">
    <property type="term" value="P:transcription elongation by RNA polymerase II"/>
    <property type="evidence" value="ECO:0007669"/>
    <property type="project" value="TreeGrafter"/>
</dbReference>
<feature type="compositionally biased region" description="Basic and acidic residues" evidence="7">
    <location>
        <begin position="441"/>
        <end position="459"/>
    </location>
</feature>
<dbReference type="InterPro" id="IPR036575">
    <property type="entry name" value="TFIIS_cen_dom_sf"/>
</dbReference>
<feature type="compositionally biased region" description="Low complexity" evidence="7">
    <location>
        <begin position="26"/>
        <end position="38"/>
    </location>
</feature>
<feature type="region of interest" description="Disordered" evidence="7">
    <location>
        <begin position="205"/>
        <end position="252"/>
    </location>
</feature>
<dbReference type="PANTHER" id="PTHR11477">
    <property type="entry name" value="TRANSCRIPTION FACTOR S-II ZINC FINGER DOMAIN-CONTAINING PROTEIN"/>
    <property type="match status" value="1"/>
</dbReference>
<dbReference type="STRING" id="253628.A0A0D2ACK9"/>
<evidence type="ECO:0000256" key="5">
    <source>
        <dbReference type="ARBA" id="ARBA00022771"/>
    </source>
</evidence>
<dbReference type="GO" id="GO:0001139">
    <property type="term" value="F:RNA polymerase II complex recruiting activity"/>
    <property type="evidence" value="ECO:0007669"/>
    <property type="project" value="TreeGrafter"/>
</dbReference>
<evidence type="ECO:0000256" key="6">
    <source>
        <dbReference type="ARBA" id="ARBA00022833"/>
    </source>
</evidence>
<reference evidence="9 10" key="1">
    <citation type="submission" date="2015-01" db="EMBL/GenBank/DDBJ databases">
        <title>The Genome Sequence of Ochroconis gallopava CBS43764.</title>
        <authorList>
            <consortium name="The Broad Institute Genomics Platform"/>
            <person name="Cuomo C."/>
            <person name="de Hoog S."/>
            <person name="Gorbushina A."/>
            <person name="Stielow B."/>
            <person name="Teixiera M."/>
            <person name="Abouelleil A."/>
            <person name="Chapman S.B."/>
            <person name="Priest M."/>
            <person name="Young S.K."/>
            <person name="Wortman J."/>
            <person name="Nusbaum C."/>
            <person name="Birren B."/>
        </authorList>
    </citation>
    <scope>NUCLEOTIDE SEQUENCE [LARGE SCALE GENOMIC DNA]</scope>
    <source>
        <strain evidence="9 10">CBS 43764</strain>
    </source>
</reference>
<dbReference type="OrthoDB" id="79252at2759"/>
<dbReference type="InterPro" id="IPR011011">
    <property type="entry name" value="Znf_FYVE_PHD"/>
</dbReference>
<keyword evidence="10" id="KW-1185">Reference proteome</keyword>
<accession>A0A0D2ACK9</accession>
<evidence type="ECO:0000313" key="9">
    <source>
        <dbReference type="EMBL" id="KIW04225.1"/>
    </source>
</evidence>
<comment type="function">
    <text evidence="1">Negative regulator of transcription elongation.</text>
</comment>
<dbReference type="GeneID" id="27312505"/>
<feature type="region of interest" description="Disordered" evidence="7">
    <location>
        <begin position="1"/>
        <end position="57"/>
    </location>
</feature>
<dbReference type="GO" id="GO:0005634">
    <property type="term" value="C:nucleus"/>
    <property type="evidence" value="ECO:0007669"/>
    <property type="project" value="TreeGrafter"/>
</dbReference>
<proteinExistence type="inferred from homology"/>
<evidence type="ECO:0000256" key="3">
    <source>
        <dbReference type="ARBA" id="ARBA00021616"/>
    </source>
</evidence>
<dbReference type="InParanoid" id="A0A0D2ACK9"/>
<feature type="compositionally biased region" description="Basic and acidic residues" evidence="7">
    <location>
        <begin position="369"/>
        <end position="383"/>
    </location>
</feature>
<dbReference type="InterPro" id="IPR003618">
    <property type="entry name" value="TFIIS_cen_dom"/>
</dbReference>
<name>A0A0D2ACK9_9PEZI</name>
<dbReference type="InterPro" id="IPR019786">
    <property type="entry name" value="Zinc_finger_PHD-type_CS"/>
</dbReference>
<dbReference type="GO" id="GO:0031440">
    <property type="term" value="P:regulation of mRNA 3'-end processing"/>
    <property type="evidence" value="ECO:0007669"/>
    <property type="project" value="TreeGrafter"/>
</dbReference>
<feature type="compositionally biased region" description="Low complexity" evidence="7">
    <location>
        <begin position="502"/>
        <end position="514"/>
    </location>
</feature>
<evidence type="ECO:0000256" key="1">
    <source>
        <dbReference type="ARBA" id="ARBA00002311"/>
    </source>
</evidence>
<organism evidence="9 10">
    <name type="scientific">Verruconis gallopava</name>
    <dbReference type="NCBI Taxonomy" id="253628"/>
    <lineage>
        <taxon>Eukaryota</taxon>
        <taxon>Fungi</taxon>
        <taxon>Dikarya</taxon>
        <taxon>Ascomycota</taxon>
        <taxon>Pezizomycotina</taxon>
        <taxon>Dothideomycetes</taxon>
        <taxon>Pleosporomycetidae</taxon>
        <taxon>Venturiales</taxon>
        <taxon>Sympoventuriaceae</taxon>
        <taxon>Verruconis</taxon>
    </lineage>
</organism>
<evidence type="ECO:0000259" key="8">
    <source>
        <dbReference type="PROSITE" id="PS51321"/>
    </source>
</evidence>
<gene>
    <name evidence="9" type="ORF">PV09_04532</name>
</gene>
<feature type="region of interest" description="Disordered" evidence="7">
    <location>
        <begin position="365"/>
        <end position="385"/>
    </location>
</feature>
<dbReference type="SUPFAM" id="SSF46942">
    <property type="entry name" value="Elongation factor TFIIS domain 2"/>
    <property type="match status" value="1"/>
</dbReference>
<dbReference type="EMBL" id="KN847541">
    <property type="protein sequence ID" value="KIW04225.1"/>
    <property type="molecule type" value="Genomic_DNA"/>
</dbReference>
<dbReference type="GO" id="GO:0006362">
    <property type="term" value="P:transcription elongation by RNA polymerase I"/>
    <property type="evidence" value="ECO:0007669"/>
    <property type="project" value="TreeGrafter"/>
</dbReference>
<dbReference type="Gene3D" id="1.10.472.30">
    <property type="entry name" value="Transcription elongation factor S-II, central domain"/>
    <property type="match status" value="1"/>
</dbReference>
<dbReference type="Pfam" id="PF23257">
    <property type="entry name" value="DUF7071"/>
    <property type="match status" value="1"/>
</dbReference>
<sequence>MAEEPRRSGRATKGQHTKNDDELLTGASAASTAAASGQKKGKASKKNKVDEPSDLEVNEEDDSIIRCVCGATADEDGWQMICCEKCEAWQHNLCMGVTEVEEEQPEKYYCEQCRPSNHKVLLAAMKRGEKPWEARIKARKEEEEEAERRRKGKKGKGGSRKSAGGKETPAKGTPVPEGTKRKAEEEVGGLIRDLSVIDPNEYTQHVAAPKSASPVVAVTPSNNRRKSSTQVIPPDAKRRKSTADGISHSRKSSTVVPLVSSIEELPGPRQNAPKALSVKIKSVIDQLVKDGRYRIPDGETASSLATTMSLQIENSLMTIYGEPSAYKTQFLAIHSNIPKNTELVAQLLSGSLTPMEIADMSSDDMASEEVQRERARAKEEADKQSILITEQVPRMRKTHKGDEIIGEDMTVKPVEDASWATQPIRRRDTHDENMTGVDGQPQDRDSPDRVELPETERHIPPPLSVDTKSPHQRKQSGAYNMDRVWGAAHSPDRPHDGAVQTPRMPQAPAQPQDAQMHDADIDRLLKDEDDDDQAPISPVVDGSPGSPVWKGLIDMAGVASFNASARWVAGGDVGQKVPYTDLIPGKMEITGRIAIPRADEYVAGMRFSQSNDVCCLLVTPSSRSVDRESFNRIFDYFHSKQRWGVINGTGLHEAVRDCYLVTLEAGSGGWPDFMSMLEERHIEEPRPENMLVLTMVVKTKSPHSTPAPAMSSTPQIPQQSPVVPQNGSAGPIPPQAPTPVTYPWATDTVKAILGPEIHAPAVVQLFTAVPEMSEIQVRNLREALEREPSAREDLGRLGEVLRAGVQ</sequence>
<dbReference type="CDD" id="cd15550">
    <property type="entry name" value="PHD_MLL5"/>
    <property type="match status" value="1"/>
</dbReference>
<evidence type="ECO:0000256" key="7">
    <source>
        <dbReference type="SAM" id="MobiDB-lite"/>
    </source>
</evidence>
<dbReference type="GO" id="GO:0008270">
    <property type="term" value="F:zinc ion binding"/>
    <property type="evidence" value="ECO:0007669"/>
    <property type="project" value="UniProtKB-KW"/>
</dbReference>
<keyword evidence="6" id="KW-0862">Zinc</keyword>
<feature type="domain" description="TFIIS central" evidence="8">
    <location>
        <begin position="268"/>
        <end position="393"/>
    </location>
</feature>